<protein>
    <submittedName>
        <fullName evidence="2">Uncharacterized protein</fullName>
    </submittedName>
</protein>
<evidence type="ECO:0000313" key="3">
    <source>
        <dbReference type="Proteomes" id="UP001516400"/>
    </source>
</evidence>
<proteinExistence type="predicted"/>
<feature type="compositionally biased region" description="Polar residues" evidence="1">
    <location>
        <begin position="30"/>
        <end position="40"/>
    </location>
</feature>
<keyword evidence="3" id="KW-1185">Reference proteome</keyword>
<sequence>MATKPKTITRQSSTNPESAAGQNGKAGPQESLSSYRSSTEMGNLASIDSNATSDSSCRVDINNCCVAGGKSKKAHWMTHILQWPKIDQHCGSEIQSINERCRKFSRWGYPCLLEMNNPAALDAEMSTTVIAIGFTTSGASEGSR</sequence>
<evidence type="ECO:0000313" key="2">
    <source>
        <dbReference type="EMBL" id="KAL3288814.1"/>
    </source>
</evidence>
<dbReference type="Proteomes" id="UP001516400">
    <property type="component" value="Unassembled WGS sequence"/>
</dbReference>
<accession>A0ABD2PCW4</accession>
<comment type="caution">
    <text evidence="2">The sequence shown here is derived from an EMBL/GenBank/DDBJ whole genome shotgun (WGS) entry which is preliminary data.</text>
</comment>
<feature type="region of interest" description="Disordered" evidence="1">
    <location>
        <begin position="1"/>
        <end position="40"/>
    </location>
</feature>
<gene>
    <name evidence="2" type="ORF">HHI36_003247</name>
</gene>
<dbReference type="EMBL" id="JABFTP020000185">
    <property type="protein sequence ID" value="KAL3288814.1"/>
    <property type="molecule type" value="Genomic_DNA"/>
</dbReference>
<reference evidence="2 3" key="1">
    <citation type="journal article" date="2021" name="BMC Biol.">
        <title>Horizontally acquired antibacterial genes associated with adaptive radiation of ladybird beetles.</title>
        <authorList>
            <person name="Li H.S."/>
            <person name="Tang X.F."/>
            <person name="Huang Y.H."/>
            <person name="Xu Z.Y."/>
            <person name="Chen M.L."/>
            <person name="Du X.Y."/>
            <person name="Qiu B.Y."/>
            <person name="Chen P.T."/>
            <person name="Zhang W."/>
            <person name="Slipinski A."/>
            <person name="Escalona H.E."/>
            <person name="Waterhouse R.M."/>
            <person name="Zwick A."/>
            <person name="Pang H."/>
        </authorList>
    </citation>
    <scope>NUCLEOTIDE SEQUENCE [LARGE SCALE GENOMIC DNA]</scope>
    <source>
        <strain evidence="2">SYSU2018</strain>
    </source>
</reference>
<evidence type="ECO:0000256" key="1">
    <source>
        <dbReference type="SAM" id="MobiDB-lite"/>
    </source>
</evidence>
<feature type="compositionally biased region" description="Polar residues" evidence="1">
    <location>
        <begin position="1"/>
        <end position="21"/>
    </location>
</feature>
<organism evidence="2 3">
    <name type="scientific">Cryptolaemus montrouzieri</name>
    <dbReference type="NCBI Taxonomy" id="559131"/>
    <lineage>
        <taxon>Eukaryota</taxon>
        <taxon>Metazoa</taxon>
        <taxon>Ecdysozoa</taxon>
        <taxon>Arthropoda</taxon>
        <taxon>Hexapoda</taxon>
        <taxon>Insecta</taxon>
        <taxon>Pterygota</taxon>
        <taxon>Neoptera</taxon>
        <taxon>Endopterygota</taxon>
        <taxon>Coleoptera</taxon>
        <taxon>Polyphaga</taxon>
        <taxon>Cucujiformia</taxon>
        <taxon>Coccinelloidea</taxon>
        <taxon>Coccinellidae</taxon>
        <taxon>Scymninae</taxon>
        <taxon>Scymnini</taxon>
        <taxon>Cryptolaemus</taxon>
    </lineage>
</organism>
<dbReference type="AlphaFoldDB" id="A0ABD2PCW4"/>
<name>A0ABD2PCW4_9CUCU</name>